<keyword evidence="3" id="KW-0418">Kinase</keyword>
<dbReference type="PANTHER" id="PTHR48007:SF4">
    <property type="entry name" value="LEUCINE-RICH REPEAT RECEPTOR-LIKE PROTEIN KINASE PXC1"/>
    <property type="match status" value="1"/>
</dbReference>
<feature type="region of interest" description="Disordered" evidence="1">
    <location>
        <begin position="93"/>
        <end position="119"/>
    </location>
</feature>
<dbReference type="AlphaFoldDB" id="A0A4Y7PTU9"/>
<organism evidence="3 4">
    <name type="scientific">Rickenella mellea</name>
    <dbReference type="NCBI Taxonomy" id="50990"/>
    <lineage>
        <taxon>Eukaryota</taxon>
        <taxon>Fungi</taxon>
        <taxon>Dikarya</taxon>
        <taxon>Basidiomycota</taxon>
        <taxon>Agaricomycotina</taxon>
        <taxon>Agaricomycetes</taxon>
        <taxon>Hymenochaetales</taxon>
        <taxon>Rickenellaceae</taxon>
        <taxon>Rickenella</taxon>
    </lineage>
</organism>
<dbReference type="EMBL" id="ML170203">
    <property type="protein sequence ID" value="TDL18834.1"/>
    <property type="molecule type" value="Genomic_DNA"/>
</dbReference>
<accession>A0A4Y7PTU9</accession>
<feature type="domain" description="Protein kinase" evidence="2">
    <location>
        <begin position="146"/>
        <end position="434"/>
    </location>
</feature>
<dbReference type="InterPro" id="IPR001245">
    <property type="entry name" value="Ser-Thr/Tyr_kinase_cat_dom"/>
</dbReference>
<reference evidence="3 4" key="1">
    <citation type="submission" date="2018-06" db="EMBL/GenBank/DDBJ databases">
        <title>A transcriptomic atlas of mushroom development highlights an independent origin of complex multicellularity.</title>
        <authorList>
            <consortium name="DOE Joint Genome Institute"/>
            <person name="Krizsan K."/>
            <person name="Almasi E."/>
            <person name="Merenyi Z."/>
            <person name="Sahu N."/>
            <person name="Viragh M."/>
            <person name="Koszo T."/>
            <person name="Mondo S."/>
            <person name="Kiss B."/>
            <person name="Balint B."/>
            <person name="Kues U."/>
            <person name="Barry K."/>
            <person name="Hegedus J.C."/>
            <person name="Henrissat B."/>
            <person name="Johnson J."/>
            <person name="Lipzen A."/>
            <person name="Ohm R."/>
            <person name="Nagy I."/>
            <person name="Pangilinan J."/>
            <person name="Yan J."/>
            <person name="Xiong Y."/>
            <person name="Grigoriev I.V."/>
            <person name="Hibbett D.S."/>
            <person name="Nagy L.G."/>
        </authorList>
    </citation>
    <scope>NUCLEOTIDE SEQUENCE [LARGE SCALE GENOMIC DNA]</scope>
    <source>
        <strain evidence="3 4">SZMC22713</strain>
    </source>
</reference>
<evidence type="ECO:0000313" key="4">
    <source>
        <dbReference type="Proteomes" id="UP000294933"/>
    </source>
</evidence>
<dbReference type="Gene3D" id="1.10.510.10">
    <property type="entry name" value="Transferase(Phosphotransferase) domain 1"/>
    <property type="match status" value="1"/>
</dbReference>
<dbReference type="GO" id="GO:0004672">
    <property type="term" value="F:protein kinase activity"/>
    <property type="evidence" value="ECO:0007669"/>
    <property type="project" value="InterPro"/>
</dbReference>
<dbReference type="InterPro" id="IPR000719">
    <property type="entry name" value="Prot_kinase_dom"/>
</dbReference>
<dbReference type="Proteomes" id="UP000294933">
    <property type="component" value="Unassembled WGS sequence"/>
</dbReference>
<dbReference type="GO" id="GO:0005524">
    <property type="term" value="F:ATP binding"/>
    <property type="evidence" value="ECO:0007669"/>
    <property type="project" value="InterPro"/>
</dbReference>
<dbReference type="SUPFAM" id="SSF56112">
    <property type="entry name" value="Protein kinase-like (PK-like)"/>
    <property type="match status" value="1"/>
</dbReference>
<proteinExistence type="predicted"/>
<keyword evidence="4" id="KW-1185">Reference proteome</keyword>
<gene>
    <name evidence="3" type="ORF">BD410DRAFT_842544</name>
</gene>
<feature type="region of interest" description="Disordered" evidence="1">
    <location>
        <begin position="1"/>
        <end position="22"/>
    </location>
</feature>
<protein>
    <submittedName>
        <fullName evidence="3">Kinase-like protein</fullName>
    </submittedName>
</protein>
<name>A0A4Y7PTU9_9AGAM</name>
<dbReference type="PANTHER" id="PTHR48007">
    <property type="entry name" value="LEUCINE-RICH REPEAT RECEPTOR-LIKE PROTEIN KINASE PXC1"/>
    <property type="match status" value="1"/>
</dbReference>
<dbReference type="VEuPathDB" id="FungiDB:BD410DRAFT_842544"/>
<dbReference type="InterPro" id="IPR011009">
    <property type="entry name" value="Kinase-like_dom_sf"/>
</dbReference>
<sequence>MGASCIPEAPISTEKRGDSEVGNDDVAVTKLIEGNAVGNVEVDVEGKKSVDFTTESNSDAHDGEEGAKNFTIDSLILKEGGALLFHSLPSKPEVAPDSFPVHKSRSAVRKNPRKNPRGLDVGKVYDSDITAKFSLRVMRASNVPEYTWTDFVKTSCINHDYFEERETSLTLYNEPFKQLRATRIPPGRFRLMYLAHYFGREATTWDIKHPNILPLVGFVVEDPTESPTFRHPLLIYPYSKDHSIETHLRQRPLRKSIILKFMHDILCGLGYLHSGVNGQVLVHGAVHERIAFVNNDGVAYLTDFGQGKFLADERSGYSDLETREAVHMQPPESEEMCPKGWIHANGVPIFEPSGDMWYFGLMLIRVLDYLYRIRDRQTWYLPLYHAVNQVKRGFTPSKPLGLEVDDAIWTFVFRCCVVMDLSKRIKAAEAKPFLEEFIRQAKSNEIFCAKLRRDRKVLEFSNPRTVVTVTKNSDVKGPQYIVRAAKPQELERISGGDMKARRMSM</sequence>
<dbReference type="OrthoDB" id="2018507at2759"/>
<evidence type="ECO:0000256" key="1">
    <source>
        <dbReference type="SAM" id="MobiDB-lite"/>
    </source>
</evidence>
<keyword evidence="3" id="KW-0808">Transferase</keyword>
<dbReference type="STRING" id="50990.A0A4Y7PTU9"/>
<feature type="compositionally biased region" description="Basic residues" evidence="1">
    <location>
        <begin position="102"/>
        <end position="116"/>
    </location>
</feature>
<dbReference type="Pfam" id="PF07714">
    <property type="entry name" value="PK_Tyr_Ser-Thr"/>
    <property type="match status" value="1"/>
</dbReference>
<evidence type="ECO:0000259" key="2">
    <source>
        <dbReference type="PROSITE" id="PS50011"/>
    </source>
</evidence>
<dbReference type="InterPro" id="IPR046959">
    <property type="entry name" value="PRK1-6/SRF4-like"/>
</dbReference>
<evidence type="ECO:0000313" key="3">
    <source>
        <dbReference type="EMBL" id="TDL18834.1"/>
    </source>
</evidence>
<dbReference type="PROSITE" id="PS50011">
    <property type="entry name" value="PROTEIN_KINASE_DOM"/>
    <property type="match status" value="1"/>
</dbReference>